<dbReference type="PANTHER" id="PTHR31980:SF1">
    <property type="entry name" value="PROTEIN FAM220A"/>
    <property type="match status" value="1"/>
</dbReference>
<proteinExistence type="predicted"/>
<name>A6K1K4_RAT</name>
<organism evidence="3 4">
    <name type="scientific">Rattus norvegicus</name>
    <name type="common">Rat</name>
    <dbReference type="NCBI Taxonomy" id="10116"/>
    <lineage>
        <taxon>Eukaryota</taxon>
        <taxon>Metazoa</taxon>
        <taxon>Chordata</taxon>
        <taxon>Craniata</taxon>
        <taxon>Vertebrata</taxon>
        <taxon>Euteleostomi</taxon>
        <taxon>Mammalia</taxon>
        <taxon>Eutheria</taxon>
        <taxon>Euarchontoglires</taxon>
        <taxon>Glires</taxon>
        <taxon>Rodentia</taxon>
        <taxon>Myomorpha</taxon>
        <taxon>Muroidea</taxon>
        <taxon>Muridae</taxon>
        <taxon>Murinae</taxon>
        <taxon>Rattus</taxon>
    </lineage>
</organism>
<accession>A6K1K4</accession>
<evidence type="ECO:0000313" key="4">
    <source>
        <dbReference type="Proteomes" id="UP000234681"/>
    </source>
</evidence>
<dbReference type="RGD" id="1561923">
    <property type="gene designation" value="Fam220a"/>
</dbReference>
<dbReference type="GeneID" id="498145"/>
<dbReference type="KEGG" id="rno:498145"/>
<dbReference type="AlphaFoldDB" id="A6K1K4"/>
<dbReference type="OMA" id="CHKGEPW"/>
<evidence type="ECO:0000313" key="5">
    <source>
        <dbReference type="RGD" id="1561923"/>
    </source>
</evidence>
<dbReference type="Pfam" id="PF15487">
    <property type="entry name" value="FAM220"/>
    <property type="match status" value="1"/>
</dbReference>
<feature type="compositionally biased region" description="Polar residues" evidence="1">
    <location>
        <begin position="39"/>
        <end position="49"/>
    </location>
</feature>
<gene>
    <name evidence="5" type="primary">Fam220a</name>
    <name evidence="3" type="synonym">LOC498145</name>
    <name evidence="3" type="ORF">rCG_42791</name>
</gene>
<evidence type="ECO:0000259" key="2">
    <source>
        <dbReference type="Pfam" id="PF15487"/>
    </source>
</evidence>
<evidence type="ECO:0000313" key="3">
    <source>
        <dbReference type="EMBL" id="EDL89662.1"/>
    </source>
</evidence>
<feature type="domain" description="SIPAR" evidence="2">
    <location>
        <begin position="2"/>
        <end position="256"/>
    </location>
</feature>
<feature type="region of interest" description="Disordered" evidence="1">
    <location>
        <begin position="29"/>
        <end position="66"/>
    </location>
</feature>
<dbReference type="PANTHER" id="PTHR31980">
    <property type="entry name" value="PROTEIN FAM220A"/>
    <property type="match status" value="1"/>
</dbReference>
<dbReference type="CTD" id="84792"/>
<dbReference type="OrthoDB" id="60433at2759"/>
<sequence length="259" mass="27739">MRAGRGTLGVCLASVKQSQGGDLDKLACGLKRRSEKRNPSPSDVPSWTDQPVADTHGKSRAMAAASSEMKRDQSKASLILHSGFKALQYLKESMGRNSTPAASLSMAVVLSSAPSEEHGAGVSGGIGDTLGSDWPAREPRTTDSCGQYLKGEAWVSGWQGHPKVREVGFLRGEPLSAVPKGLGTRSELSYCSELCQLPYTYPYYEALPEDKTRCVSLDHLSPVFSEETVEDEKTLSSTSDGLQIVMGLLALQSSRLTSL</sequence>
<dbReference type="RefSeq" id="NP_001017485.1">
    <property type="nucleotide sequence ID" value="NM_001017485.2"/>
</dbReference>
<protein>
    <submittedName>
        <fullName evidence="3">Similar to RIKEN cDNA 2810453I06, isoform CRA_a</fullName>
    </submittedName>
</protein>
<dbReference type="Proteomes" id="UP000234681">
    <property type="component" value="Chromosome 12"/>
</dbReference>
<evidence type="ECO:0000256" key="1">
    <source>
        <dbReference type="SAM" id="MobiDB-lite"/>
    </source>
</evidence>
<dbReference type="InterPro" id="IPR029155">
    <property type="entry name" value="SIPAR"/>
</dbReference>
<reference evidence="3 4" key="1">
    <citation type="submission" date="2005-07" db="EMBL/GenBank/DDBJ databases">
        <authorList>
            <person name="Mural R.J."/>
            <person name="Li P.W."/>
            <person name="Adams M.D."/>
            <person name="Amanatides P.G."/>
            <person name="Baden-Tillson H."/>
            <person name="Barnstead M."/>
            <person name="Chin S.H."/>
            <person name="Dew I."/>
            <person name="Evans C.A."/>
            <person name="Ferriera S."/>
            <person name="Flanigan M."/>
            <person name="Fosler C."/>
            <person name="Glodek A."/>
            <person name="Gu Z."/>
            <person name="Holt R.A."/>
            <person name="Jennings D."/>
            <person name="Kraft C.L."/>
            <person name="Lu F."/>
            <person name="Nguyen T."/>
            <person name="Nusskern D.R."/>
            <person name="Pfannkoch C.M."/>
            <person name="Sitter C."/>
            <person name="Sutton G.G."/>
            <person name="Venter J.C."/>
            <person name="Wang Z."/>
            <person name="Woodage T."/>
            <person name="Zheng X.H."/>
            <person name="Zhong F."/>
        </authorList>
    </citation>
    <scope>NUCLEOTIDE SEQUENCE [LARGE SCALE GENOMIC DNA]</scope>
    <source>
        <strain>BN</strain>
        <strain evidence="4">Sprague-Dawley</strain>
    </source>
</reference>
<dbReference type="InterPro" id="IPR040355">
    <property type="entry name" value="FAM220A"/>
</dbReference>
<dbReference type="EMBL" id="CH474012">
    <property type="protein sequence ID" value="EDL89662.1"/>
    <property type="molecule type" value="Genomic_DNA"/>
</dbReference>